<feature type="transmembrane region" description="Helical" evidence="7">
    <location>
        <begin position="219"/>
        <end position="238"/>
    </location>
</feature>
<evidence type="ECO:0000256" key="2">
    <source>
        <dbReference type="ARBA" id="ARBA00022448"/>
    </source>
</evidence>
<reference evidence="8 9" key="1">
    <citation type="submission" date="2006-10" db="EMBL/GenBank/DDBJ databases">
        <title>Complete sequence of chromosome of Pelobacter propionicus DSM 2379.</title>
        <authorList>
            <consortium name="US DOE Joint Genome Institute"/>
            <person name="Copeland A."/>
            <person name="Lucas S."/>
            <person name="Lapidus A."/>
            <person name="Barry K."/>
            <person name="Detter J.C."/>
            <person name="Glavina del Rio T."/>
            <person name="Hammon N."/>
            <person name="Israni S."/>
            <person name="Dalin E."/>
            <person name="Tice H."/>
            <person name="Pitluck S."/>
            <person name="Saunders E."/>
            <person name="Brettin T."/>
            <person name="Bruce D."/>
            <person name="Han C."/>
            <person name="Tapia R."/>
            <person name="Schmutz J."/>
            <person name="Larimer F."/>
            <person name="Land M."/>
            <person name="Hauser L."/>
            <person name="Kyrpides N."/>
            <person name="Kim E."/>
            <person name="Lovley D."/>
            <person name="Richardson P."/>
        </authorList>
    </citation>
    <scope>NUCLEOTIDE SEQUENCE [LARGE SCALE GENOMIC DNA]</scope>
    <source>
        <strain evidence="9">DSM 2379 / NBRC 103807 / OttBd1</strain>
    </source>
</reference>
<protein>
    <submittedName>
        <fullName evidence="8">Auxin Efflux Carrier</fullName>
    </submittedName>
</protein>
<dbReference type="PANTHER" id="PTHR36838:SF1">
    <property type="entry name" value="SLR1864 PROTEIN"/>
    <property type="match status" value="1"/>
</dbReference>
<accession>A1AKU1</accession>
<comment type="subcellular location">
    <subcellularLocation>
        <location evidence="1">Membrane</location>
        <topology evidence="1">Multi-pass membrane protein</topology>
    </subcellularLocation>
</comment>
<feature type="transmembrane region" description="Helical" evidence="7">
    <location>
        <begin position="280"/>
        <end position="301"/>
    </location>
</feature>
<dbReference type="GO" id="GO:0055085">
    <property type="term" value="P:transmembrane transport"/>
    <property type="evidence" value="ECO:0007669"/>
    <property type="project" value="InterPro"/>
</dbReference>
<dbReference type="InterPro" id="IPR004776">
    <property type="entry name" value="Mem_transp_PIN-like"/>
</dbReference>
<evidence type="ECO:0000256" key="4">
    <source>
        <dbReference type="ARBA" id="ARBA00022692"/>
    </source>
</evidence>
<feature type="transmembrane region" description="Helical" evidence="7">
    <location>
        <begin position="250"/>
        <end position="268"/>
    </location>
</feature>
<dbReference type="Pfam" id="PF03547">
    <property type="entry name" value="Mem_trans"/>
    <property type="match status" value="2"/>
</dbReference>
<feature type="transmembrane region" description="Helical" evidence="7">
    <location>
        <begin position="6"/>
        <end position="25"/>
    </location>
</feature>
<feature type="transmembrane region" description="Helical" evidence="7">
    <location>
        <begin position="189"/>
        <end position="207"/>
    </location>
</feature>
<keyword evidence="6 7" id="KW-0472">Membrane</keyword>
<gene>
    <name evidence="8" type="ordered locus">Ppro_0327</name>
</gene>
<dbReference type="AlphaFoldDB" id="A1AKU1"/>
<evidence type="ECO:0000313" key="9">
    <source>
        <dbReference type="Proteomes" id="UP000006732"/>
    </source>
</evidence>
<dbReference type="Proteomes" id="UP000006732">
    <property type="component" value="Chromosome"/>
</dbReference>
<dbReference type="RefSeq" id="WP_011734275.1">
    <property type="nucleotide sequence ID" value="NC_008609.1"/>
</dbReference>
<dbReference type="PANTHER" id="PTHR36838">
    <property type="entry name" value="AUXIN EFFLUX CARRIER FAMILY PROTEIN"/>
    <property type="match status" value="1"/>
</dbReference>
<dbReference type="OrthoDB" id="148377at2"/>
<dbReference type="eggNOG" id="COG0679">
    <property type="taxonomic scope" value="Bacteria"/>
</dbReference>
<keyword evidence="4 7" id="KW-0812">Transmembrane</keyword>
<evidence type="ECO:0000256" key="3">
    <source>
        <dbReference type="ARBA" id="ARBA00022475"/>
    </source>
</evidence>
<proteinExistence type="predicted"/>
<dbReference type="GO" id="GO:0016020">
    <property type="term" value="C:membrane"/>
    <property type="evidence" value="ECO:0007669"/>
    <property type="project" value="UniProtKB-SubCell"/>
</dbReference>
<dbReference type="STRING" id="338966.Ppro_0327"/>
<keyword evidence="2" id="KW-0813">Transport</keyword>
<keyword evidence="5 7" id="KW-1133">Transmembrane helix</keyword>
<feature type="transmembrane region" description="Helical" evidence="7">
    <location>
        <begin position="69"/>
        <end position="91"/>
    </location>
</feature>
<keyword evidence="9" id="KW-1185">Reference proteome</keyword>
<dbReference type="KEGG" id="ppd:Ppro_0327"/>
<name>A1AKU1_PELPD</name>
<dbReference type="HOGENOM" id="CLU_056175_4_1_7"/>
<dbReference type="EMBL" id="CP000482">
    <property type="protein sequence ID" value="ABK97961.1"/>
    <property type="molecule type" value="Genomic_DNA"/>
</dbReference>
<evidence type="ECO:0000256" key="7">
    <source>
        <dbReference type="SAM" id="Phobius"/>
    </source>
</evidence>
<organism evidence="8 9">
    <name type="scientific">Pelobacter propionicus (strain DSM 2379 / NBRC 103807 / OttBd1)</name>
    <dbReference type="NCBI Taxonomy" id="338966"/>
    <lineage>
        <taxon>Bacteria</taxon>
        <taxon>Pseudomonadati</taxon>
        <taxon>Thermodesulfobacteriota</taxon>
        <taxon>Desulfuromonadia</taxon>
        <taxon>Desulfuromonadales</taxon>
        <taxon>Desulfuromonadaceae</taxon>
        <taxon>Pelobacter</taxon>
    </lineage>
</organism>
<evidence type="ECO:0000256" key="1">
    <source>
        <dbReference type="ARBA" id="ARBA00004141"/>
    </source>
</evidence>
<evidence type="ECO:0000313" key="8">
    <source>
        <dbReference type="EMBL" id="ABK97961.1"/>
    </source>
</evidence>
<keyword evidence="3" id="KW-1003">Cell membrane</keyword>
<feature type="transmembrane region" description="Helical" evidence="7">
    <location>
        <begin position="158"/>
        <end position="177"/>
    </location>
</feature>
<evidence type="ECO:0000256" key="6">
    <source>
        <dbReference type="ARBA" id="ARBA00023136"/>
    </source>
</evidence>
<evidence type="ECO:0000256" key="5">
    <source>
        <dbReference type="ARBA" id="ARBA00022989"/>
    </source>
</evidence>
<sequence length="304" mass="32494">MALLERIIAIILPVFIIVAAGYAYARLRGETARADMGVLNRLSSDLFCPLLVFTALSGRDFSLADNGTLILAGFLISLGSGLLAWPVARMLGYDARSFVPPMMYNNCGNMGLPLALLAFGPTGLPAMIALFMACNLVFFSVGIKILESGRHGGKGSPLSFLASPMMISIIAGIAFSLARLSVAAPLFNAMKMIGDASIPMMLFALGIRMLDVNLASWKIGLTGAAFCPLAGLAVAFLLEFVLPLTERQRGLMYLFAALPPAVFCFMMAEQYRQEPDRVAAIVLLGNLASLLFVPLGLWMGMRVG</sequence>